<organism evidence="7 8">
    <name type="scientific">Actinomadura latina</name>
    <dbReference type="NCBI Taxonomy" id="163603"/>
    <lineage>
        <taxon>Bacteria</taxon>
        <taxon>Bacillati</taxon>
        <taxon>Actinomycetota</taxon>
        <taxon>Actinomycetes</taxon>
        <taxon>Streptosporangiales</taxon>
        <taxon>Thermomonosporaceae</taxon>
        <taxon>Actinomadura</taxon>
    </lineage>
</organism>
<comment type="subcellular location">
    <subcellularLocation>
        <location evidence="1">Membrane</location>
        <topology evidence="1">Multi-pass membrane protein</topology>
    </subcellularLocation>
</comment>
<name>A0A846Z0P7_9ACTN</name>
<evidence type="ECO:0000256" key="4">
    <source>
        <dbReference type="ARBA" id="ARBA00022989"/>
    </source>
</evidence>
<dbReference type="AlphaFoldDB" id="A0A846Z0P7"/>
<dbReference type="EMBL" id="JAAXPI010000011">
    <property type="protein sequence ID" value="NKZ04298.1"/>
    <property type="molecule type" value="Genomic_DNA"/>
</dbReference>
<evidence type="ECO:0000256" key="5">
    <source>
        <dbReference type="ARBA" id="ARBA00023136"/>
    </source>
</evidence>
<evidence type="ECO:0000313" key="8">
    <source>
        <dbReference type="Proteomes" id="UP000579250"/>
    </source>
</evidence>
<dbReference type="Pfam" id="PF03073">
    <property type="entry name" value="TspO_MBR"/>
    <property type="match status" value="1"/>
</dbReference>
<evidence type="ECO:0000256" key="1">
    <source>
        <dbReference type="ARBA" id="ARBA00004141"/>
    </source>
</evidence>
<keyword evidence="8" id="KW-1185">Reference proteome</keyword>
<sequence length="167" mass="17838">MKSTKKPERRPAAGGWRTYAATAAAVTAAAAIGSKAVNANSVWYQSLSKPPWQPPPWAFGLVWTPLYASVAWAGGRALLRARGRRHRALATSLGVNLLLNTAWNHLFFGRRSTKAGLVGTVLLDLSNADLIRRTAAVDAAAAGALVPYAAWCTFATALNADIARRNR</sequence>
<keyword evidence="3 6" id="KW-0812">Transmembrane</keyword>
<dbReference type="PANTHER" id="PTHR10057:SF0">
    <property type="entry name" value="TRANSLOCATOR PROTEIN"/>
    <property type="match status" value="1"/>
</dbReference>
<dbReference type="CDD" id="cd15904">
    <property type="entry name" value="TSPO_MBR"/>
    <property type="match status" value="1"/>
</dbReference>
<keyword evidence="4 6" id="KW-1133">Transmembrane helix</keyword>
<evidence type="ECO:0000256" key="2">
    <source>
        <dbReference type="ARBA" id="ARBA00007524"/>
    </source>
</evidence>
<dbReference type="InterPro" id="IPR038330">
    <property type="entry name" value="TspO/MBR-related_sf"/>
</dbReference>
<dbReference type="GO" id="GO:0016020">
    <property type="term" value="C:membrane"/>
    <property type="evidence" value="ECO:0007669"/>
    <property type="project" value="UniProtKB-SubCell"/>
</dbReference>
<dbReference type="Proteomes" id="UP000579250">
    <property type="component" value="Unassembled WGS sequence"/>
</dbReference>
<proteinExistence type="inferred from homology"/>
<dbReference type="RefSeq" id="WP_067635758.1">
    <property type="nucleotide sequence ID" value="NZ_JAAXPI010000011.1"/>
</dbReference>
<evidence type="ECO:0000313" key="7">
    <source>
        <dbReference type="EMBL" id="NKZ04298.1"/>
    </source>
</evidence>
<dbReference type="PANTHER" id="PTHR10057">
    <property type="entry name" value="PERIPHERAL-TYPE BENZODIAZEPINE RECEPTOR"/>
    <property type="match status" value="1"/>
</dbReference>
<evidence type="ECO:0000256" key="3">
    <source>
        <dbReference type="ARBA" id="ARBA00022692"/>
    </source>
</evidence>
<dbReference type="FunFam" id="1.20.1260.100:FF:000001">
    <property type="entry name" value="translocator protein 2"/>
    <property type="match status" value="1"/>
</dbReference>
<accession>A0A846Z0P7</accession>
<gene>
    <name evidence="7" type="ORF">HGB48_11105</name>
</gene>
<evidence type="ECO:0000256" key="6">
    <source>
        <dbReference type="SAM" id="Phobius"/>
    </source>
</evidence>
<feature type="transmembrane region" description="Helical" evidence="6">
    <location>
        <begin position="55"/>
        <end position="79"/>
    </location>
</feature>
<dbReference type="InterPro" id="IPR004307">
    <property type="entry name" value="TspO_MBR"/>
</dbReference>
<comment type="similarity">
    <text evidence="2">Belongs to the TspO/BZRP family.</text>
</comment>
<keyword evidence="5 6" id="KW-0472">Membrane</keyword>
<protein>
    <submittedName>
        <fullName evidence="7">Tryptophan-rich sensory protein</fullName>
    </submittedName>
</protein>
<dbReference type="PIRSF" id="PIRSF005859">
    <property type="entry name" value="PBR"/>
    <property type="match status" value="1"/>
</dbReference>
<reference evidence="7 8" key="1">
    <citation type="submission" date="2020-04" db="EMBL/GenBank/DDBJ databases">
        <title>MicrobeNet Type strains.</title>
        <authorList>
            <person name="Nicholson A.C."/>
        </authorList>
    </citation>
    <scope>NUCLEOTIDE SEQUENCE [LARGE SCALE GENOMIC DNA]</scope>
    <source>
        <strain evidence="7 8">ATCC BAA-277</strain>
    </source>
</reference>
<dbReference type="Gene3D" id="1.20.1260.100">
    <property type="entry name" value="TspO/MBR protein"/>
    <property type="match status" value="1"/>
</dbReference>
<comment type="caution">
    <text evidence="7">The sequence shown here is derived from an EMBL/GenBank/DDBJ whole genome shotgun (WGS) entry which is preliminary data.</text>
</comment>
<dbReference type="GO" id="GO:0033013">
    <property type="term" value="P:tetrapyrrole metabolic process"/>
    <property type="evidence" value="ECO:0007669"/>
    <property type="project" value="UniProtKB-ARBA"/>
</dbReference>